<dbReference type="STRING" id="1424294.Gferi_05960"/>
<evidence type="ECO:0008006" key="9">
    <source>
        <dbReference type="Google" id="ProtNLM"/>
    </source>
</evidence>
<dbReference type="Pfam" id="PF07731">
    <property type="entry name" value="Cu-oxidase_2"/>
    <property type="match status" value="1"/>
</dbReference>
<dbReference type="CDD" id="cd04202">
    <property type="entry name" value="CuRO_D2_2dMcoN_like"/>
    <property type="match status" value="2"/>
</dbReference>
<keyword evidence="3" id="KW-0186">Copper</keyword>
<evidence type="ECO:0000256" key="3">
    <source>
        <dbReference type="ARBA" id="ARBA00023008"/>
    </source>
</evidence>
<dbReference type="PROSITE" id="PS00080">
    <property type="entry name" value="MULTICOPPER_OXIDASE2"/>
    <property type="match status" value="1"/>
</dbReference>
<feature type="domain" description="Plastocyanin-like" evidence="5">
    <location>
        <begin position="417"/>
        <end position="522"/>
    </location>
</feature>
<name>A0A1D8GE12_9FIRM</name>
<evidence type="ECO:0000259" key="5">
    <source>
        <dbReference type="Pfam" id="PF07731"/>
    </source>
</evidence>
<dbReference type="EMBL" id="CP017269">
    <property type="protein sequence ID" value="AOT69145.1"/>
    <property type="molecule type" value="Genomic_DNA"/>
</dbReference>
<evidence type="ECO:0000256" key="1">
    <source>
        <dbReference type="ARBA" id="ARBA00022723"/>
    </source>
</evidence>
<dbReference type="GO" id="GO:0016491">
    <property type="term" value="F:oxidoreductase activity"/>
    <property type="evidence" value="ECO:0007669"/>
    <property type="project" value="UniProtKB-KW"/>
</dbReference>
<dbReference type="RefSeq" id="WP_069974711.1">
    <property type="nucleotide sequence ID" value="NZ_CP017269.1"/>
</dbReference>
<dbReference type="InterPro" id="IPR001117">
    <property type="entry name" value="Cu-oxidase_2nd"/>
</dbReference>
<dbReference type="InterPro" id="IPR011706">
    <property type="entry name" value="Cu-oxidase_C"/>
</dbReference>
<gene>
    <name evidence="7" type="ORF">Gferi_05960</name>
</gene>
<dbReference type="Proteomes" id="UP000095743">
    <property type="component" value="Chromosome"/>
</dbReference>
<evidence type="ECO:0000256" key="2">
    <source>
        <dbReference type="ARBA" id="ARBA00023002"/>
    </source>
</evidence>
<proteinExistence type="predicted"/>
<keyword evidence="2" id="KW-0560">Oxidoreductase</keyword>
<dbReference type="PANTHER" id="PTHR11709:SF394">
    <property type="entry name" value="FI03373P-RELATED"/>
    <property type="match status" value="1"/>
</dbReference>
<dbReference type="InterPro" id="IPR011707">
    <property type="entry name" value="Cu-oxidase-like_N"/>
</dbReference>
<dbReference type="Gene3D" id="2.60.40.420">
    <property type="entry name" value="Cupredoxins - blue copper proteins"/>
    <property type="match status" value="2"/>
</dbReference>
<dbReference type="AlphaFoldDB" id="A0A1D8GE12"/>
<keyword evidence="1" id="KW-0479">Metal-binding</keyword>
<dbReference type="Pfam" id="PF07732">
    <property type="entry name" value="Cu-oxidase_3"/>
    <property type="match status" value="1"/>
</dbReference>
<keyword evidence="8" id="KW-1185">Reference proteome</keyword>
<accession>A0A1D8GE12</accession>
<evidence type="ECO:0000259" key="4">
    <source>
        <dbReference type="Pfam" id="PF00394"/>
    </source>
</evidence>
<evidence type="ECO:0000259" key="6">
    <source>
        <dbReference type="Pfam" id="PF07732"/>
    </source>
</evidence>
<dbReference type="OrthoDB" id="9757546at2"/>
<dbReference type="KEGG" id="gfe:Gferi_05960"/>
<dbReference type="CDD" id="cd13860">
    <property type="entry name" value="CuRO_1_2dMco_1"/>
    <property type="match status" value="1"/>
</dbReference>
<protein>
    <recommendedName>
        <fullName evidence="9">Copper oxidase</fullName>
    </recommendedName>
</protein>
<dbReference type="PANTHER" id="PTHR11709">
    <property type="entry name" value="MULTI-COPPER OXIDASE"/>
    <property type="match status" value="1"/>
</dbReference>
<sequence>MSNRLITVLAIAATIVMFFSFVTFQRNQALMVNLKMGQYNYQINNNTNQDRVGDQGKTSQLNTLNSHDYSKGIVKPKEGQTIKRFLLVAKETNLEIKEGVTIPVWTYNGTVPGEEIRVTEGDFVQVELKNALTEPVTIHWHGYPLDSVMDGVPGFNQDAVRPGETFVYEFSADVPGTYWYHSHQEGSKQVDKGLYGALIVEPKNKSKIDKDYTLILDEWMENSMEEMSGMENDGGHGSMDMSNSEENDPVMEEEEMMAYAYDIYTVNGKSGGLIKPIGVKKGDVVRLRFINAGYRSHGIHIPGQDIKIVSTDGQDIHGADLIKDQIILIAPGERYDIEFTVTSDENFIIDVHDDNAYNDQLQIPVVIADGNGMTRIEEELVEYSLFSLENYGQFGTGRFTLDQLYDIDYTVQLDASGNDKGMRYTINDKTFDELPLLKLRTGNTVKFTYVNNSKVDHPMHLHGHFFQILSKNDIPVAGAAIMKDTLLVKPGEKFVVAFEADNSGRWVQHCHELHHAAAGMMQGIEYEDFVPNYISNPQDTYNKPE</sequence>
<feature type="domain" description="Plastocyanin-like" evidence="4">
    <location>
        <begin position="211"/>
        <end position="353"/>
    </location>
</feature>
<dbReference type="SUPFAM" id="SSF49503">
    <property type="entry name" value="Cupredoxins"/>
    <property type="match status" value="3"/>
</dbReference>
<reference evidence="7 8" key="1">
    <citation type="submission" date="2016-09" db="EMBL/GenBank/DDBJ databases">
        <title>Genomic analysis reveals versatility of anaerobic energy metabolism of Geosporobacter ferrireducens IRF9 of phylum Firmicutes.</title>
        <authorList>
            <person name="Kim S.-J."/>
        </authorList>
    </citation>
    <scope>NUCLEOTIDE SEQUENCE [LARGE SCALE GENOMIC DNA]</scope>
    <source>
        <strain evidence="7 8">IRF9</strain>
    </source>
</reference>
<dbReference type="Pfam" id="PF00394">
    <property type="entry name" value="Cu-oxidase"/>
    <property type="match status" value="1"/>
</dbReference>
<dbReference type="InterPro" id="IPR008972">
    <property type="entry name" value="Cupredoxin"/>
</dbReference>
<evidence type="ECO:0000313" key="7">
    <source>
        <dbReference type="EMBL" id="AOT69145.1"/>
    </source>
</evidence>
<evidence type="ECO:0000313" key="8">
    <source>
        <dbReference type="Proteomes" id="UP000095743"/>
    </source>
</evidence>
<dbReference type="InterPro" id="IPR045087">
    <property type="entry name" value="Cu-oxidase_fam"/>
</dbReference>
<dbReference type="InterPro" id="IPR002355">
    <property type="entry name" value="Cu_oxidase_Cu_BS"/>
</dbReference>
<dbReference type="GO" id="GO:0005507">
    <property type="term" value="F:copper ion binding"/>
    <property type="evidence" value="ECO:0007669"/>
    <property type="project" value="InterPro"/>
</dbReference>
<organism evidence="7 8">
    <name type="scientific">Geosporobacter ferrireducens</name>
    <dbReference type="NCBI Taxonomy" id="1424294"/>
    <lineage>
        <taxon>Bacteria</taxon>
        <taxon>Bacillati</taxon>
        <taxon>Bacillota</taxon>
        <taxon>Clostridia</taxon>
        <taxon>Peptostreptococcales</taxon>
        <taxon>Thermotaleaceae</taxon>
        <taxon>Geosporobacter</taxon>
    </lineage>
</organism>
<feature type="domain" description="Plastocyanin-like" evidence="6">
    <location>
        <begin position="90"/>
        <end position="204"/>
    </location>
</feature>